<dbReference type="OrthoDB" id="2877968at2"/>
<gene>
    <name evidence="1" type="ORF">CVD27_03525</name>
</gene>
<dbReference type="EMBL" id="PGVE01000017">
    <property type="protein sequence ID" value="PLS08483.1"/>
    <property type="molecule type" value="Genomic_DNA"/>
</dbReference>
<dbReference type="Proteomes" id="UP000234950">
    <property type="component" value="Unassembled WGS sequence"/>
</dbReference>
<organism evidence="1 2">
    <name type="scientific">Neobacillus cucumis</name>
    <dbReference type="NCBI Taxonomy" id="1740721"/>
    <lineage>
        <taxon>Bacteria</taxon>
        <taxon>Bacillati</taxon>
        <taxon>Bacillota</taxon>
        <taxon>Bacilli</taxon>
        <taxon>Bacillales</taxon>
        <taxon>Bacillaceae</taxon>
        <taxon>Neobacillus</taxon>
    </lineage>
</organism>
<reference evidence="1 2" key="1">
    <citation type="submission" date="2017-11" db="EMBL/GenBank/DDBJ databases">
        <title>Comparitive Functional Genomics of Dry Heat Resistant strains isolated from the Viking Spacecraft.</title>
        <authorList>
            <person name="Seuylemezian A."/>
            <person name="Cooper K."/>
            <person name="Vaishampayan P."/>
        </authorList>
    </citation>
    <scope>NUCLEOTIDE SEQUENCE [LARGE SCALE GENOMIC DNA]</scope>
    <source>
        <strain evidence="1 2">V32-6</strain>
    </source>
</reference>
<sequence>MIKRIIILVVLTSILLVLVKFQSSTPVNNSVKSEGSSKYSKVVYTISNIKGDRYYGKRENGNEIIFSAKNITSDEKIQIHDEVICYFDKDNLGKGLVKVEKK</sequence>
<evidence type="ECO:0000313" key="1">
    <source>
        <dbReference type="EMBL" id="PLS08483.1"/>
    </source>
</evidence>
<dbReference type="RefSeq" id="WP_101646501.1">
    <property type="nucleotide sequence ID" value="NZ_PGVE01000017.1"/>
</dbReference>
<accession>A0A2N5HSJ9</accession>
<keyword evidence="2" id="KW-1185">Reference proteome</keyword>
<dbReference type="AlphaFoldDB" id="A0A2N5HSJ9"/>
<protein>
    <recommendedName>
        <fullName evidence="3">DUF3221 domain-containing protein</fullName>
    </recommendedName>
</protein>
<proteinExistence type="predicted"/>
<comment type="caution">
    <text evidence="1">The sequence shown here is derived from an EMBL/GenBank/DDBJ whole genome shotgun (WGS) entry which is preliminary data.</text>
</comment>
<evidence type="ECO:0000313" key="2">
    <source>
        <dbReference type="Proteomes" id="UP000234950"/>
    </source>
</evidence>
<evidence type="ECO:0008006" key="3">
    <source>
        <dbReference type="Google" id="ProtNLM"/>
    </source>
</evidence>
<name>A0A2N5HSJ9_9BACI</name>